<name>A0ABW2RPN0_9BACL</name>
<dbReference type="RefSeq" id="WP_379867179.1">
    <property type="nucleotide sequence ID" value="NZ_JBHTBW010000065.1"/>
</dbReference>
<reference evidence="2" key="1">
    <citation type="journal article" date="2019" name="Int. J. Syst. Evol. Microbiol.">
        <title>The Global Catalogue of Microorganisms (GCM) 10K type strain sequencing project: providing services to taxonomists for standard genome sequencing and annotation.</title>
        <authorList>
            <consortium name="The Broad Institute Genomics Platform"/>
            <consortium name="The Broad Institute Genome Sequencing Center for Infectious Disease"/>
            <person name="Wu L."/>
            <person name="Ma J."/>
        </authorList>
    </citation>
    <scope>NUCLEOTIDE SEQUENCE [LARGE SCALE GENOMIC DNA]</scope>
    <source>
        <strain evidence="2">CGMCC 1.12942</strain>
    </source>
</reference>
<dbReference type="Gene3D" id="1.25.40.10">
    <property type="entry name" value="Tetratricopeptide repeat domain"/>
    <property type="match status" value="1"/>
</dbReference>
<dbReference type="SUPFAM" id="SSF48452">
    <property type="entry name" value="TPR-like"/>
    <property type="match status" value="1"/>
</dbReference>
<proteinExistence type="predicted"/>
<evidence type="ECO:0000313" key="2">
    <source>
        <dbReference type="Proteomes" id="UP001596500"/>
    </source>
</evidence>
<evidence type="ECO:0000313" key="1">
    <source>
        <dbReference type="EMBL" id="MFC7442953.1"/>
    </source>
</evidence>
<keyword evidence="2" id="KW-1185">Reference proteome</keyword>
<protein>
    <recommendedName>
        <fullName evidence="3">Tetratricopeptide repeat protein</fullName>
    </recommendedName>
</protein>
<gene>
    <name evidence="1" type="ORF">ACFQNG_17940</name>
</gene>
<evidence type="ECO:0008006" key="3">
    <source>
        <dbReference type="Google" id="ProtNLM"/>
    </source>
</evidence>
<dbReference type="InterPro" id="IPR011990">
    <property type="entry name" value="TPR-like_helical_dom_sf"/>
</dbReference>
<accession>A0ABW2RPN0</accession>
<sequence length="231" mass="26045">MQKNDEMIQEAYELVGQRLPKETFLEVDHPNNRVLIAVTCLRAGAAHLAYRLFESVAQEGPKENANHHFAYVRSLVEMAEIDAEHGRYQRAAEHMSVALAEYPESMGYMMSRVHLEAYLAYYQYQAGMKGEALKGIAALCAREAQAFNELPPHDARALVGPGLCYALHQWALFYAMEGEWDQAYEKAKTMIPYASFVDEAGVEEAERLRSQGNGEAAFTVLTEAIRYRDGE</sequence>
<organism evidence="1 2">
    <name type="scientific">Laceyella putida</name>
    <dbReference type="NCBI Taxonomy" id="110101"/>
    <lineage>
        <taxon>Bacteria</taxon>
        <taxon>Bacillati</taxon>
        <taxon>Bacillota</taxon>
        <taxon>Bacilli</taxon>
        <taxon>Bacillales</taxon>
        <taxon>Thermoactinomycetaceae</taxon>
        <taxon>Laceyella</taxon>
    </lineage>
</organism>
<comment type="caution">
    <text evidence="1">The sequence shown here is derived from an EMBL/GenBank/DDBJ whole genome shotgun (WGS) entry which is preliminary data.</text>
</comment>
<dbReference type="EMBL" id="JBHTBW010000065">
    <property type="protein sequence ID" value="MFC7442953.1"/>
    <property type="molecule type" value="Genomic_DNA"/>
</dbReference>
<dbReference type="Proteomes" id="UP001596500">
    <property type="component" value="Unassembled WGS sequence"/>
</dbReference>